<name>A0A8J3IY73_9CHLR</name>
<accession>A0A8J3IY73</accession>
<proteinExistence type="predicted"/>
<reference evidence="1" key="1">
    <citation type="submission" date="2020-10" db="EMBL/GenBank/DDBJ databases">
        <title>Taxonomic study of unclassified bacteria belonging to the class Ktedonobacteria.</title>
        <authorList>
            <person name="Yabe S."/>
            <person name="Wang C.M."/>
            <person name="Zheng Y."/>
            <person name="Sakai Y."/>
            <person name="Cavaletti L."/>
            <person name="Monciardini P."/>
            <person name="Donadio S."/>
        </authorList>
    </citation>
    <scope>NUCLEOTIDE SEQUENCE</scope>
    <source>
        <strain evidence="1">ID150040</strain>
    </source>
</reference>
<comment type="caution">
    <text evidence="1">The sequence shown here is derived from an EMBL/GenBank/DDBJ whole genome shotgun (WGS) entry which is preliminary data.</text>
</comment>
<sequence>MRTLEHAAFATLLKGYYALSFQLSQGYPPLECVYNVLFCHWVRQEFLFPKLSGEDIALMLPTLSPPKHHLRVRAESITHINGYAAASFVATWNALFCPEAGSPYQQLCQRMGEQISNELLTFDPADALHLLENGKKDALLEIGIQHLAGMDSKFLLLGGRPQAPAGRAFKSFVREYILYGRDSQHEFFRDLMQCWRERWLQNDIRNQKAIRYLGMAAAIWQERHTGEAFYPPQWPEEVSYLSHG</sequence>
<dbReference type="RefSeq" id="WP_220211253.1">
    <property type="nucleotide sequence ID" value="NZ_BNJK01000003.1"/>
</dbReference>
<protein>
    <submittedName>
        <fullName evidence="1">Uncharacterized protein</fullName>
    </submittedName>
</protein>
<dbReference type="Proteomes" id="UP000597444">
    <property type="component" value="Unassembled WGS sequence"/>
</dbReference>
<dbReference type="AlphaFoldDB" id="A0A8J3IY73"/>
<keyword evidence="2" id="KW-1185">Reference proteome</keyword>
<organism evidence="1 2">
    <name type="scientific">Reticulibacter mediterranei</name>
    <dbReference type="NCBI Taxonomy" id="2778369"/>
    <lineage>
        <taxon>Bacteria</taxon>
        <taxon>Bacillati</taxon>
        <taxon>Chloroflexota</taxon>
        <taxon>Ktedonobacteria</taxon>
        <taxon>Ktedonobacterales</taxon>
        <taxon>Reticulibacteraceae</taxon>
        <taxon>Reticulibacter</taxon>
    </lineage>
</organism>
<gene>
    <name evidence="1" type="ORF">KSF_107110</name>
</gene>
<dbReference type="EMBL" id="BNJK01000003">
    <property type="protein sequence ID" value="GHP00664.1"/>
    <property type="molecule type" value="Genomic_DNA"/>
</dbReference>
<evidence type="ECO:0000313" key="2">
    <source>
        <dbReference type="Proteomes" id="UP000597444"/>
    </source>
</evidence>
<evidence type="ECO:0000313" key="1">
    <source>
        <dbReference type="EMBL" id="GHP00664.1"/>
    </source>
</evidence>